<evidence type="ECO:0000313" key="3">
    <source>
        <dbReference type="Proteomes" id="UP000677812"/>
    </source>
</evidence>
<proteinExistence type="predicted"/>
<evidence type="ECO:0000313" key="2">
    <source>
        <dbReference type="EMBL" id="MBR0559983.1"/>
    </source>
</evidence>
<evidence type="ECO:0000256" key="1">
    <source>
        <dbReference type="SAM" id="Phobius"/>
    </source>
</evidence>
<evidence type="ECO:0008006" key="4">
    <source>
        <dbReference type="Google" id="ProtNLM"/>
    </source>
</evidence>
<protein>
    <recommendedName>
        <fullName evidence="4">SAF domain-containing protein</fullName>
    </recommendedName>
</protein>
<feature type="transmembrane region" description="Helical" evidence="1">
    <location>
        <begin position="21"/>
        <end position="42"/>
    </location>
</feature>
<dbReference type="RefSeq" id="WP_211681956.1">
    <property type="nucleotide sequence ID" value="NZ_JAGRQH010000004.1"/>
</dbReference>
<keyword evidence="1" id="KW-1133">Transmembrane helix</keyword>
<keyword evidence="1" id="KW-0812">Transmembrane</keyword>
<gene>
    <name evidence="2" type="ORF">KB213_07955</name>
</gene>
<name>A0ABS5E7V7_9PROT</name>
<comment type="caution">
    <text evidence="2">The sequence shown here is derived from an EMBL/GenBank/DDBJ whole genome shotgun (WGS) entry which is preliminary data.</text>
</comment>
<dbReference type="EMBL" id="JAGRQH010000004">
    <property type="protein sequence ID" value="MBR0559983.1"/>
    <property type="molecule type" value="Genomic_DNA"/>
</dbReference>
<keyword evidence="1" id="KW-0472">Membrane</keyword>
<organism evidence="2 3">
    <name type="scientific">Neokomagataea anthophila</name>
    <dbReference type="NCBI Taxonomy" id="2826925"/>
    <lineage>
        <taxon>Bacteria</taxon>
        <taxon>Pseudomonadati</taxon>
        <taxon>Pseudomonadota</taxon>
        <taxon>Alphaproteobacteria</taxon>
        <taxon>Acetobacterales</taxon>
        <taxon>Acetobacteraceae</taxon>
        <taxon>Neokomagataea</taxon>
    </lineage>
</organism>
<reference evidence="2 3" key="1">
    <citation type="submission" date="2021-04" db="EMBL/GenBank/DDBJ databases">
        <title>The complete genome sequence of Neokomagataea sp. TBRC 2177.</title>
        <authorList>
            <person name="Charoenyingcharoen P."/>
            <person name="Yukphan P."/>
        </authorList>
    </citation>
    <scope>NUCLEOTIDE SEQUENCE [LARGE SCALE GENOMIC DNA]</scope>
    <source>
        <strain evidence="2 3">TBRC 2177</strain>
    </source>
</reference>
<sequence length="192" mass="20141">MTSQPSPQPKLQKPRSQHTQHAAPLALCVASVFALGGGFYAYTQHHTETANTHALAHATPLKAAAQLSMISLEQAPKALERTPFDPTTRTKIMAALQRGDMRLAQLPLLDDAGTPGQIIDVTSAGITQRIVLTGSFQPVLLPITTAGAVTITPITPPHNALLSIIAMTALGPQALPSLTGLNQAIELGVIVQ</sequence>
<accession>A0ABS5E7V7</accession>
<dbReference type="Proteomes" id="UP000677812">
    <property type="component" value="Unassembled WGS sequence"/>
</dbReference>
<keyword evidence="3" id="KW-1185">Reference proteome</keyword>